<dbReference type="GeneID" id="40325023"/>
<feature type="compositionally biased region" description="Polar residues" evidence="2">
    <location>
        <begin position="551"/>
        <end position="567"/>
    </location>
</feature>
<protein>
    <submittedName>
        <fullName evidence="3">Uncharacterized protein</fullName>
    </submittedName>
</protein>
<dbReference type="EMBL" id="MKGL01000022">
    <property type="protein sequence ID" value="RNF11123.1"/>
    <property type="molecule type" value="Genomic_DNA"/>
</dbReference>
<proteinExistence type="predicted"/>
<keyword evidence="4" id="KW-1185">Reference proteome</keyword>
<name>A0A422P048_TRYRA</name>
<feature type="region of interest" description="Disordered" evidence="2">
    <location>
        <begin position="551"/>
        <end position="570"/>
    </location>
</feature>
<evidence type="ECO:0000256" key="1">
    <source>
        <dbReference type="SAM" id="Coils"/>
    </source>
</evidence>
<keyword evidence="1" id="KW-0175">Coiled coil</keyword>
<dbReference type="OrthoDB" id="244888at2759"/>
<accession>A0A422P048</accession>
<feature type="region of interest" description="Disordered" evidence="2">
    <location>
        <begin position="1"/>
        <end position="30"/>
    </location>
</feature>
<dbReference type="RefSeq" id="XP_029241994.1">
    <property type="nucleotide sequence ID" value="XM_029378144.1"/>
</dbReference>
<feature type="compositionally biased region" description="Polar residues" evidence="2">
    <location>
        <begin position="65"/>
        <end position="90"/>
    </location>
</feature>
<reference evidence="3 4" key="1">
    <citation type="journal article" date="2018" name="BMC Genomics">
        <title>Genomic comparison of Trypanosoma conorhini and Trypanosoma rangeli to Trypanosoma cruzi strains of high and low virulence.</title>
        <authorList>
            <person name="Bradwell K.R."/>
            <person name="Koparde V.N."/>
            <person name="Matveyev A.V."/>
            <person name="Serrano M.G."/>
            <person name="Alves J.M."/>
            <person name="Parikh H."/>
            <person name="Huang B."/>
            <person name="Lee V."/>
            <person name="Espinosa-Alvarez O."/>
            <person name="Ortiz P.A."/>
            <person name="Costa-Martins A.G."/>
            <person name="Teixeira M.M."/>
            <person name="Buck G.A."/>
        </authorList>
    </citation>
    <scope>NUCLEOTIDE SEQUENCE [LARGE SCALE GENOMIC DNA]</scope>
    <source>
        <strain evidence="3 4">AM80</strain>
    </source>
</reference>
<dbReference type="Proteomes" id="UP000283634">
    <property type="component" value="Unassembled WGS sequence"/>
</dbReference>
<evidence type="ECO:0000313" key="4">
    <source>
        <dbReference type="Proteomes" id="UP000283634"/>
    </source>
</evidence>
<gene>
    <name evidence="3" type="ORF">TraAM80_01090</name>
</gene>
<evidence type="ECO:0000256" key="2">
    <source>
        <dbReference type="SAM" id="MobiDB-lite"/>
    </source>
</evidence>
<organism evidence="3 4">
    <name type="scientific">Trypanosoma rangeli</name>
    <dbReference type="NCBI Taxonomy" id="5698"/>
    <lineage>
        <taxon>Eukaryota</taxon>
        <taxon>Discoba</taxon>
        <taxon>Euglenozoa</taxon>
        <taxon>Kinetoplastea</taxon>
        <taxon>Metakinetoplastina</taxon>
        <taxon>Trypanosomatida</taxon>
        <taxon>Trypanosomatidae</taxon>
        <taxon>Trypanosoma</taxon>
        <taxon>Herpetosoma</taxon>
    </lineage>
</organism>
<dbReference type="AlphaFoldDB" id="A0A422P048"/>
<dbReference type="OMA" id="EFITFVT"/>
<feature type="coiled-coil region" evidence="1">
    <location>
        <begin position="680"/>
        <end position="714"/>
    </location>
</feature>
<evidence type="ECO:0000313" key="3">
    <source>
        <dbReference type="EMBL" id="RNF11123.1"/>
    </source>
</evidence>
<feature type="coiled-coil region" evidence="1">
    <location>
        <begin position="444"/>
        <end position="471"/>
    </location>
</feature>
<feature type="compositionally biased region" description="Polar residues" evidence="2">
    <location>
        <begin position="1"/>
        <end position="13"/>
    </location>
</feature>
<sequence>MSRGDTQLRSGSAPNCWVDEGLSTQAPKNDSFAHLIRAREEQQKRIRDALEEQNRQLRARLASEEANQGDPTSASSTAAVCRWSSRSPSKQPTVPVEEFITFVTEMKHLINYAQEADLVALHALQDQVDFQKRDLIQRIAELEAQMIAIQRREEFGYASGGNPFALMSHSSARMHEGKPALEYVLHELENVRRTAEEAMQRARKIDETLERQQISSCVFERDLNALETKMVDFESLPTLFRQEAMMLEERYVEFTHRVQEEIAQRQEQPPLSFEGNADPIRLLQEQLQAVERAVVEIGQRDTVAANDHVNGDIKGLVSGFVNAKVQEIKEAAESSLWAELQEFHKVASNSAGVDPTFSPGEGVPLGLNRLDDTTTSLLEDLAERVRYLETTLHAVTKLDSTEQPSSEEEIVEPPTNMLKSAAIIVERAIARSATSFVDTAILDTRELVERLERIETQMNALQDRLNYFTTKLDTCNTEHKMPTGQCVPTTDRGVQCSPIVESDGNHVVISIKGRPTQEGVNRQIQGELELAALGLHTGAVEQHGMSHNVDTTTTPNGGQSVDENISMTPPPDYAAMLYTRRRKPATREETRIISFGPFKAPHVTITPESLSKTITGIHEQKRHKEDTVKRVIAALRDVQQQFSKLSEIESPAQRKCTRQTGCERTTSSTQEDSDPLLETIVSQKEAIHFKEKQLMNLRNKLWREIAQLEEDERELLA</sequence>
<feature type="region of interest" description="Disordered" evidence="2">
    <location>
        <begin position="62"/>
        <end position="90"/>
    </location>
</feature>
<feature type="coiled-coil region" evidence="1">
    <location>
        <begin position="181"/>
        <end position="215"/>
    </location>
</feature>
<dbReference type="VEuPathDB" id="TriTrypDB:TRSC58_03378"/>
<comment type="caution">
    <text evidence="3">The sequence shown here is derived from an EMBL/GenBank/DDBJ whole genome shotgun (WGS) entry which is preliminary data.</text>
</comment>